<dbReference type="EMBL" id="BBYQ01000021">
    <property type="protein sequence ID" value="GAP27595.1"/>
    <property type="molecule type" value="Genomic_DNA"/>
</dbReference>
<reference evidence="4 5" key="2">
    <citation type="journal article" date="2016" name="Genome Announc.">
        <title>Draft Genome Sequence of Erythromycin- and Oxytetracycline-Sensitive Nocardia seriolae Strain U-1 (NBRC 110359).</title>
        <authorList>
            <person name="Imajoh M."/>
            <person name="Sukeda M."/>
            <person name="Shimizu M."/>
            <person name="Yamane J."/>
            <person name="Ohnishi K."/>
            <person name="Oshima S."/>
        </authorList>
    </citation>
    <scope>NUCLEOTIDE SEQUENCE [LARGE SCALE GENOMIC DNA]</scope>
    <source>
        <strain evidence="4 5">U-1</strain>
    </source>
</reference>
<feature type="transmembrane region" description="Helical" evidence="2">
    <location>
        <begin position="207"/>
        <end position="229"/>
    </location>
</feature>
<evidence type="ECO:0008006" key="7">
    <source>
        <dbReference type="Google" id="ProtNLM"/>
    </source>
</evidence>
<sequence>MASHQIRHVALHLLTPLLMCLGMGLAYLGAFHQPEPNHLAVAIVGDSPQVKVLAQTMKDKGGNALDVITVPTRDDAVGQLRHRDLAGAYVPDPQKPELLVAKAGSDTTAMAAEAVFGQVAAVQNTPMTITDVTTPSSGDPTAQGIFFLLVALSIGSYGSVAAIGAAGAGLPMWIRGLFGLVTSLLVSLIGLALSSPVFHVVDHDAGAVWAMSWLYSAGILAIGIGLHTFLARWTTLAMMVLFVMLNFTSSGGVYSPWLQNDFFGTLHDFWNGAGFVEGARSLLYFDSAVRRPHREPGALVRRGPGAHGRGGADREAPGRSRTRAAPRRDRGGHGTGRGGDGGVRRRLTGYRIPNCDRAVRIPTRTVSLSPTPPLMATPSRVISNTRDASSTSEYPAARSRSAMSSRNHPR</sequence>
<keyword evidence="2" id="KW-0472">Membrane</keyword>
<reference evidence="3 6" key="3">
    <citation type="submission" date="2016-10" db="EMBL/GenBank/DDBJ databases">
        <title>Genome sequence of Nocardia seriolae strain EM150506, isolated from Anguila japonica.</title>
        <authorList>
            <person name="Han H.-J."/>
        </authorList>
    </citation>
    <scope>NUCLEOTIDE SEQUENCE [LARGE SCALE GENOMIC DNA]</scope>
    <source>
        <strain evidence="3 6">EM150506</strain>
    </source>
</reference>
<feature type="region of interest" description="Disordered" evidence="1">
    <location>
        <begin position="295"/>
        <end position="349"/>
    </location>
</feature>
<dbReference type="Proteomes" id="UP000037179">
    <property type="component" value="Unassembled WGS sequence"/>
</dbReference>
<evidence type="ECO:0000313" key="6">
    <source>
        <dbReference type="Proteomes" id="UP000180166"/>
    </source>
</evidence>
<reference evidence="5" key="1">
    <citation type="submission" date="2015-07" db="EMBL/GenBank/DDBJ databases">
        <title>Nocardia seriolae U-1 whole genome shotgun sequence.</title>
        <authorList>
            <person name="Imajoh M."/>
            <person name="Fukumoto Y."/>
            <person name="Sukeda M."/>
            <person name="Yamane J."/>
            <person name="Yamasaki K."/>
            <person name="Shimizu M."/>
            <person name="Ohnishi K."/>
            <person name="Oshima S."/>
        </authorList>
    </citation>
    <scope>NUCLEOTIDE SEQUENCE [LARGE SCALE GENOMIC DNA]</scope>
    <source>
        <strain evidence="5">U-1</strain>
    </source>
</reference>
<keyword evidence="2" id="KW-0812">Transmembrane</keyword>
<evidence type="ECO:0000256" key="2">
    <source>
        <dbReference type="SAM" id="Phobius"/>
    </source>
</evidence>
<name>A0ABC9YQI3_9NOCA</name>
<feature type="transmembrane region" description="Helical" evidence="2">
    <location>
        <begin position="236"/>
        <end position="257"/>
    </location>
</feature>
<evidence type="ECO:0000313" key="4">
    <source>
        <dbReference type="EMBL" id="GAP27595.1"/>
    </source>
</evidence>
<evidence type="ECO:0000256" key="1">
    <source>
        <dbReference type="SAM" id="MobiDB-lite"/>
    </source>
</evidence>
<feature type="compositionally biased region" description="Low complexity" evidence="1">
    <location>
        <begin position="396"/>
        <end position="410"/>
    </location>
</feature>
<feature type="transmembrane region" description="Helical" evidence="2">
    <location>
        <begin position="145"/>
        <end position="170"/>
    </location>
</feature>
<dbReference type="KEGG" id="nsr:NS506_03371"/>
<accession>A0ABC9YQI3</accession>
<evidence type="ECO:0000313" key="3">
    <source>
        <dbReference type="EMBL" id="APA97423.1"/>
    </source>
</evidence>
<feature type="transmembrane region" description="Helical" evidence="2">
    <location>
        <begin position="9"/>
        <end position="30"/>
    </location>
</feature>
<proteinExistence type="predicted"/>
<organism evidence="4 5">
    <name type="scientific">Nocardia seriolae</name>
    <dbReference type="NCBI Taxonomy" id="37332"/>
    <lineage>
        <taxon>Bacteria</taxon>
        <taxon>Bacillati</taxon>
        <taxon>Actinomycetota</taxon>
        <taxon>Actinomycetes</taxon>
        <taxon>Mycobacteriales</taxon>
        <taxon>Nocardiaceae</taxon>
        <taxon>Nocardia</taxon>
    </lineage>
</organism>
<dbReference type="EMBL" id="CP017839">
    <property type="protein sequence ID" value="APA97423.1"/>
    <property type="molecule type" value="Genomic_DNA"/>
</dbReference>
<feature type="region of interest" description="Disordered" evidence="1">
    <location>
        <begin position="363"/>
        <end position="410"/>
    </location>
</feature>
<dbReference type="AlphaFoldDB" id="A0ABC9YQI3"/>
<feature type="transmembrane region" description="Helical" evidence="2">
    <location>
        <begin position="177"/>
        <end position="201"/>
    </location>
</feature>
<evidence type="ECO:0000313" key="5">
    <source>
        <dbReference type="Proteomes" id="UP000037179"/>
    </source>
</evidence>
<keyword evidence="5" id="KW-1185">Reference proteome</keyword>
<keyword evidence="2" id="KW-1133">Transmembrane helix</keyword>
<dbReference type="Proteomes" id="UP000180166">
    <property type="component" value="Chromosome"/>
</dbReference>
<feature type="compositionally biased region" description="Polar residues" evidence="1">
    <location>
        <begin position="380"/>
        <end position="393"/>
    </location>
</feature>
<gene>
    <name evidence="3" type="ORF">NS506_03371</name>
    <name evidence="4" type="ORF">NSK11_contig00021-0018</name>
</gene>
<protein>
    <recommendedName>
        <fullName evidence="7">DUF3533 domain-containing protein</fullName>
    </recommendedName>
</protein>